<dbReference type="PANTHER" id="PTHR43393:SF3">
    <property type="entry name" value="LYSINE DECARBOXYLASE-LIKE PROTEIN"/>
    <property type="match status" value="1"/>
</dbReference>
<keyword evidence="2" id="KW-1185">Reference proteome</keyword>
<dbReference type="InterPro" id="IPR041164">
    <property type="entry name" value="LDcluster4"/>
</dbReference>
<dbReference type="InterPro" id="IPR005268">
    <property type="entry name" value="CHP00725"/>
</dbReference>
<dbReference type="Gene3D" id="3.40.50.450">
    <property type="match status" value="1"/>
</dbReference>
<dbReference type="Pfam" id="PF18306">
    <property type="entry name" value="LDcluster4"/>
    <property type="match status" value="1"/>
</dbReference>
<protein>
    <submittedName>
        <fullName evidence="1">TIGR00725 family protein</fullName>
    </submittedName>
</protein>
<sequence length="162" mass="16629">MRKIAIGVMGAGENATVIDCTSAYELGKAIAQQGWVLLTGGRNVGVMDAASRGAKSANGLTVGILPGSDRHDASEAVDIAIATGMGNARNNINVLSSDVIITCGTGAGTISEIALALKANKPVILLNSEIESQNFWQKLSVNNIYFVSSVAAAIATVKTLIL</sequence>
<accession>A0AB37UEZ4</accession>
<proteinExistence type="predicted"/>
<dbReference type="NCBIfam" id="TIGR00725">
    <property type="entry name" value="TIGR00725 family protein"/>
    <property type="match status" value="1"/>
</dbReference>
<dbReference type="EMBL" id="RSCK01000056">
    <property type="protein sequence ID" value="RUT08045.1"/>
    <property type="molecule type" value="Genomic_DNA"/>
</dbReference>
<gene>
    <name evidence="1" type="ORF">DSM107010_48390</name>
</gene>
<dbReference type="Proteomes" id="UP000282574">
    <property type="component" value="Unassembled WGS sequence"/>
</dbReference>
<evidence type="ECO:0000313" key="2">
    <source>
        <dbReference type="Proteomes" id="UP000282574"/>
    </source>
</evidence>
<dbReference type="RefSeq" id="WP_015154141.1">
    <property type="nucleotide sequence ID" value="NZ_JAVKZF010000002.1"/>
</dbReference>
<name>A0AB37UEZ4_9CYAN</name>
<comment type="caution">
    <text evidence="1">The sequence shown here is derived from an EMBL/GenBank/DDBJ whole genome shotgun (WGS) entry which is preliminary data.</text>
</comment>
<dbReference type="GO" id="GO:0005829">
    <property type="term" value="C:cytosol"/>
    <property type="evidence" value="ECO:0007669"/>
    <property type="project" value="TreeGrafter"/>
</dbReference>
<dbReference type="SUPFAM" id="SSF102405">
    <property type="entry name" value="MCP/YpsA-like"/>
    <property type="match status" value="1"/>
</dbReference>
<organism evidence="1 2">
    <name type="scientific">Chroococcidiopsis cubana SAG 39.79</name>
    <dbReference type="NCBI Taxonomy" id="388085"/>
    <lineage>
        <taxon>Bacteria</taxon>
        <taxon>Bacillati</taxon>
        <taxon>Cyanobacteriota</taxon>
        <taxon>Cyanophyceae</taxon>
        <taxon>Chroococcidiopsidales</taxon>
        <taxon>Chroococcidiopsidaceae</taxon>
        <taxon>Chroococcidiopsis</taxon>
    </lineage>
</organism>
<dbReference type="InterPro" id="IPR052341">
    <property type="entry name" value="LOG_family_nucleotidases"/>
</dbReference>
<dbReference type="AlphaFoldDB" id="A0AB37UEZ4"/>
<dbReference type="PANTHER" id="PTHR43393">
    <property type="entry name" value="CYTOKININ RIBOSIDE 5'-MONOPHOSPHATE PHOSPHORIBOHYDROLASE"/>
    <property type="match status" value="1"/>
</dbReference>
<reference evidence="1 2" key="1">
    <citation type="journal article" date="2019" name="Genome Biol. Evol.">
        <title>Day and night: Metabolic profiles and evolutionary relationships of six axenic non-marine cyanobacteria.</title>
        <authorList>
            <person name="Will S.E."/>
            <person name="Henke P."/>
            <person name="Boedeker C."/>
            <person name="Huang S."/>
            <person name="Brinkmann H."/>
            <person name="Rohde M."/>
            <person name="Jarek M."/>
            <person name="Friedl T."/>
            <person name="Seufert S."/>
            <person name="Schumacher M."/>
            <person name="Overmann J."/>
            <person name="Neumann-Schaal M."/>
            <person name="Petersen J."/>
        </authorList>
    </citation>
    <scope>NUCLEOTIDE SEQUENCE [LARGE SCALE GENOMIC DNA]</scope>
    <source>
        <strain evidence="1 2">SAG 39.79</strain>
    </source>
</reference>
<evidence type="ECO:0000313" key="1">
    <source>
        <dbReference type="EMBL" id="RUT08045.1"/>
    </source>
</evidence>